<comment type="caution">
    <text evidence="3">The sequence shown here is derived from an EMBL/GenBank/DDBJ whole genome shotgun (WGS) entry which is preliminary data.</text>
</comment>
<sequence>MIERLRINVPSSIRDSERTLAERDRILAEASAEAERIIQQARQQAMEMVSERALLATARQEAERIIEESRALARRRTEEADRYAVQKLEELAERLQLLLREVNNGIQILQAPEDEEADEASPGPSKGA</sequence>
<evidence type="ECO:0000256" key="1">
    <source>
        <dbReference type="SAM" id="Coils"/>
    </source>
</evidence>
<gene>
    <name evidence="3" type="ORF">FKZ61_08755</name>
</gene>
<proteinExistence type="predicted"/>
<feature type="region of interest" description="Disordered" evidence="2">
    <location>
        <begin position="109"/>
        <end position="128"/>
    </location>
</feature>
<evidence type="ECO:0000313" key="4">
    <source>
        <dbReference type="Proteomes" id="UP000317371"/>
    </source>
</evidence>
<evidence type="ECO:0000313" key="3">
    <source>
        <dbReference type="EMBL" id="TQE96164.1"/>
    </source>
</evidence>
<organism evidence="3 4">
    <name type="scientific">Litorilinea aerophila</name>
    <dbReference type="NCBI Taxonomy" id="1204385"/>
    <lineage>
        <taxon>Bacteria</taxon>
        <taxon>Bacillati</taxon>
        <taxon>Chloroflexota</taxon>
        <taxon>Caldilineae</taxon>
        <taxon>Caldilineales</taxon>
        <taxon>Caldilineaceae</taxon>
        <taxon>Litorilinea</taxon>
    </lineage>
</organism>
<protein>
    <submittedName>
        <fullName evidence="3">ATP synthase F0 subunit B</fullName>
    </submittedName>
</protein>
<dbReference type="EMBL" id="VIGC01000009">
    <property type="protein sequence ID" value="TQE96164.1"/>
    <property type="molecule type" value="Genomic_DNA"/>
</dbReference>
<dbReference type="Proteomes" id="UP000317371">
    <property type="component" value="Unassembled WGS sequence"/>
</dbReference>
<feature type="coiled-coil region" evidence="1">
    <location>
        <begin position="27"/>
        <end position="105"/>
    </location>
</feature>
<evidence type="ECO:0000256" key="2">
    <source>
        <dbReference type="SAM" id="MobiDB-lite"/>
    </source>
</evidence>
<name>A0A540VHD0_9CHLR</name>
<reference evidence="3 4" key="1">
    <citation type="submission" date="2019-06" db="EMBL/GenBank/DDBJ databases">
        <title>Genome sequence of Litorilinea aerophila BAA-2444.</title>
        <authorList>
            <person name="Maclea K.S."/>
            <person name="Maurais E.G."/>
            <person name="Iannazzi L.C."/>
        </authorList>
    </citation>
    <scope>NUCLEOTIDE SEQUENCE [LARGE SCALE GENOMIC DNA]</scope>
    <source>
        <strain evidence="3 4">ATCC BAA-2444</strain>
    </source>
</reference>
<dbReference type="AlphaFoldDB" id="A0A540VHD0"/>
<dbReference type="InParanoid" id="A0A540VHD0"/>
<accession>A0A540VHD0</accession>
<keyword evidence="4" id="KW-1185">Reference proteome</keyword>
<keyword evidence="1" id="KW-0175">Coiled coil</keyword>
<dbReference type="RefSeq" id="WP_141609717.1">
    <property type="nucleotide sequence ID" value="NZ_VIGC02000009.1"/>
</dbReference>